<evidence type="ECO:0000313" key="7">
    <source>
        <dbReference type="EMBL" id="QPZ38692.1"/>
    </source>
</evidence>
<feature type="domain" description="Histidine kinase" evidence="6">
    <location>
        <begin position="301"/>
        <end position="390"/>
    </location>
</feature>
<feature type="transmembrane region" description="Helical" evidence="5">
    <location>
        <begin position="114"/>
        <end position="134"/>
    </location>
</feature>
<evidence type="ECO:0000256" key="5">
    <source>
        <dbReference type="SAM" id="Phobius"/>
    </source>
</evidence>
<feature type="transmembrane region" description="Helical" evidence="5">
    <location>
        <begin position="140"/>
        <end position="164"/>
    </location>
</feature>
<evidence type="ECO:0000256" key="2">
    <source>
        <dbReference type="ARBA" id="ARBA00022777"/>
    </source>
</evidence>
<reference evidence="7 8" key="1">
    <citation type="submission" date="2020-12" db="EMBL/GenBank/DDBJ databases">
        <title>Microbacterium sp. HY060.</title>
        <authorList>
            <person name="Zhou J."/>
        </authorList>
    </citation>
    <scope>NUCLEOTIDE SEQUENCE [LARGE SCALE GENOMIC DNA]</scope>
    <source>
        <strain evidence="7 8">HY60</strain>
    </source>
</reference>
<dbReference type="SUPFAM" id="SSF55874">
    <property type="entry name" value="ATPase domain of HSP90 chaperone/DNA topoisomerase II/histidine kinase"/>
    <property type="match status" value="1"/>
</dbReference>
<keyword evidence="8" id="KW-1185">Reference proteome</keyword>
<sequence>MNTRHWWDIAVGLVIIVLSAISAMNSEYSVVERWALVALLLSLGALYGAVLRRFVPVQIGLDQHDTPAIYSMIGQMAMIALAAATVSLSADMMNTMVIVLPLIWLSSSGTRQAVLMNVVATSALGTAFAFNQGWTTSGNITAFAIAGISTAFSIALGLWISGIANWGSERARLLEELTEAQSELEAAHRESGAAGERERIARDIHDTIAQSLTSIVMLAQRASRESNPAQTIAVVEETARDALSDARGLVAANATVAATASAPFEASLTRLGTRFARESGVQISTTVELSQQLPRELEVMLLRCVQEGLANVRKHARAGHVAMALQRVDQEIRLTITDDGRGLGGATIDDERGFGLPGMRERVALVGGTLSLSDAGGDGVTLAVTVPNPEALTQESLT</sequence>
<dbReference type="InterPro" id="IPR017205">
    <property type="entry name" value="Sig_transdc_His_kinase_ChrS"/>
</dbReference>
<dbReference type="InterPro" id="IPR011712">
    <property type="entry name" value="Sig_transdc_His_kin_sub3_dim/P"/>
</dbReference>
<dbReference type="Pfam" id="PF07730">
    <property type="entry name" value="HisKA_3"/>
    <property type="match status" value="1"/>
</dbReference>
<dbReference type="InterPro" id="IPR036890">
    <property type="entry name" value="HATPase_C_sf"/>
</dbReference>
<organism evidence="7 8">
    <name type="scientific">Paramicrobacterium chengjingii</name>
    <dbReference type="NCBI Taxonomy" id="2769067"/>
    <lineage>
        <taxon>Bacteria</taxon>
        <taxon>Bacillati</taxon>
        <taxon>Actinomycetota</taxon>
        <taxon>Actinomycetes</taxon>
        <taxon>Micrococcales</taxon>
        <taxon>Microbacteriaceae</taxon>
        <taxon>Paramicrobacterium</taxon>
    </lineage>
</organism>
<keyword evidence="4" id="KW-0175">Coiled coil</keyword>
<dbReference type="SMART" id="SM00387">
    <property type="entry name" value="HATPase_c"/>
    <property type="match status" value="1"/>
</dbReference>
<evidence type="ECO:0000256" key="3">
    <source>
        <dbReference type="ARBA" id="ARBA00023012"/>
    </source>
</evidence>
<dbReference type="PROSITE" id="PS50109">
    <property type="entry name" value="HIS_KIN"/>
    <property type="match status" value="1"/>
</dbReference>
<protein>
    <submittedName>
        <fullName evidence="7">Sensor histidine kinase</fullName>
    </submittedName>
</protein>
<feature type="transmembrane region" description="Helical" evidence="5">
    <location>
        <begin position="6"/>
        <end position="24"/>
    </location>
</feature>
<dbReference type="Proteomes" id="UP000662814">
    <property type="component" value="Chromosome"/>
</dbReference>
<dbReference type="EMBL" id="CP061169">
    <property type="protein sequence ID" value="QPZ38692.1"/>
    <property type="molecule type" value="Genomic_DNA"/>
</dbReference>
<evidence type="ECO:0000259" key="6">
    <source>
        <dbReference type="PROSITE" id="PS50109"/>
    </source>
</evidence>
<dbReference type="InterPro" id="IPR003594">
    <property type="entry name" value="HATPase_dom"/>
</dbReference>
<dbReference type="Gene3D" id="3.30.565.10">
    <property type="entry name" value="Histidine kinase-like ATPase, C-terminal domain"/>
    <property type="match status" value="1"/>
</dbReference>
<accession>A0ABX6YIR2</accession>
<gene>
    <name evidence="7" type="ORF">HCR76_00865</name>
</gene>
<dbReference type="PANTHER" id="PTHR24421:SF58">
    <property type="entry name" value="SIGNAL TRANSDUCTION HISTIDINE-PROTEIN KINASE_PHOSPHATASE UHPB"/>
    <property type="match status" value="1"/>
</dbReference>
<dbReference type="InterPro" id="IPR050482">
    <property type="entry name" value="Sensor_HK_TwoCompSys"/>
</dbReference>
<dbReference type="InterPro" id="IPR005467">
    <property type="entry name" value="His_kinase_dom"/>
</dbReference>
<evidence type="ECO:0000313" key="8">
    <source>
        <dbReference type="Proteomes" id="UP000662814"/>
    </source>
</evidence>
<dbReference type="GO" id="GO:0016301">
    <property type="term" value="F:kinase activity"/>
    <property type="evidence" value="ECO:0007669"/>
    <property type="project" value="UniProtKB-KW"/>
</dbReference>
<evidence type="ECO:0000256" key="1">
    <source>
        <dbReference type="ARBA" id="ARBA00022679"/>
    </source>
</evidence>
<keyword evidence="1" id="KW-0808">Transferase</keyword>
<dbReference type="RefSeq" id="WP_166985793.1">
    <property type="nucleotide sequence ID" value="NZ_CP061169.1"/>
</dbReference>
<dbReference type="CDD" id="cd16917">
    <property type="entry name" value="HATPase_UhpB-NarQ-NarX-like"/>
    <property type="match status" value="1"/>
</dbReference>
<feature type="transmembrane region" description="Helical" evidence="5">
    <location>
        <begin position="75"/>
        <end position="102"/>
    </location>
</feature>
<keyword evidence="5" id="KW-0812">Transmembrane</keyword>
<keyword evidence="3" id="KW-0902">Two-component regulatory system</keyword>
<feature type="transmembrane region" description="Helical" evidence="5">
    <location>
        <begin position="36"/>
        <end position="55"/>
    </location>
</feature>
<name>A0ABX6YIR2_9MICO</name>
<feature type="coiled-coil region" evidence="4">
    <location>
        <begin position="163"/>
        <end position="190"/>
    </location>
</feature>
<dbReference type="Gene3D" id="1.20.5.1930">
    <property type="match status" value="1"/>
</dbReference>
<evidence type="ECO:0000256" key="4">
    <source>
        <dbReference type="SAM" id="Coils"/>
    </source>
</evidence>
<proteinExistence type="predicted"/>
<dbReference type="Pfam" id="PF02518">
    <property type="entry name" value="HATPase_c"/>
    <property type="match status" value="1"/>
</dbReference>
<keyword evidence="5" id="KW-1133">Transmembrane helix</keyword>
<dbReference type="PIRSF" id="PIRSF037434">
    <property type="entry name" value="STHK_ChrS"/>
    <property type="match status" value="1"/>
</dbReference>
<keyword evidence="5" id="KW-0472">Membrane</keyword>
<dbReference type="PANTHER" id="PTHR24421">
    <property type="entry name" value="NITRATE/NITRITE SENSOR PROTEIN NARX-RELATED"/>
    <property type="match status" value="1"/>
</dbReference>
<keyword evidence="2 7" id="KW-0418">Kinase</keyword>